<dbReference type="NCBIfam" id="NF009239">
    <property type="entry name" value="PRK12595.1"/>
    <property type="match status" value="1"/>
</dbReference>
<keyword evidence="1 4" id="KW-0808">Transferase</keyword>
<dbReference type="InterPro" id="IPR006268">
    <property type="entry name" value="DAHP_syn_2"/>
</dbReference>
<dbReference type="GO" id="GO:0003849">
    <property type="term" value="F:3-deoxy-7-phosphoheptulonate synthase activity"/>
    <property type="evidence" value="ECO:0007669"/>
    <property type="project" value="UniProtKB-EC"/>
</dbReference>
<dbReference type="EMBL" id="JAQNDL010000005">
    <property type="protein sequence ID" value="MDC0723544.1"/>
    <property type="molecule type" value="Genomic_DNA"/>
</dbReference>
<proteinExistence type="predicted"/>
<evidence type="ECO:0000256" key="1">
    <source>
        <dbReference type="ARBA" id="ARBA00022679"/>
    </source>
</evidence>
<evidence type="ECO:0000313" key="5">
    <source>
        <dbReference type="Proteomes" id="UP001221686"/>
    </source>
</evidence>
<dbReference type="PANTHER" id="PTHR43018">
    <property type="entry name" value="PHOSPHO-2-DEHYDRO-3-DEOXYHEPTONATE ALDOLASE"/>
    <property type="match status" value="1"/>
</dbReference>
<dbReference type="InterPro" id="IPR006218">
    <property type="entry name" value="DAHP1/KDSA"/>
</dbReference>
<evidence type="ECO:0000313" key="4">
    <source>
        <dbReference type="EMBL" id="MDC0723544.1"/>
    </source>
</evidence>
<feature type="domain" description="DAHP synthase ferredoxin-like" evidence="3">
    <location>
        <begin position="1"/>
        <end position="64"/>
    </location>
</feature>
<reference evidence="4 5" key="1">
    <citation type="submission" date="2022-11" db="EMBL/GenBank/DDBJ databases">
        <title>Minimal conservation of predation-associated metabolite biosynthetic gene clusters underscores biosynthetic potential of Myxococcota including descriptions for ten novel species: Archangium lansinium sp. nov., Myxococcus landrumus sp. nov., Nannocystis bai.</title>
        <authorList>
            <person name="Ahearne A."/>
            <person name="Stevens C."/>
            <person name="Dowd S."/>
        </authorList>
    </citation>
    <scope>NUCLEOTIDE SEQUENCE [LARGE SCALE GENOMIC DNA]</scope>
    <source>
        <strain evidence="4 5">BB15-2</strain>
    </source>
</reference>
<gene>
    <name evidence="4" type="primary">aroF</name>
    <name evidence="4" type="ORF">POL25_42070</name>
</gene>
<sequence>MLIILNPAATTEQIESLNHTVRNMGFLPHVIAGTDRTAIAVVGDTKKLDESYITRLDGVDSTQPTSQPYKLVSRDVKPQTTVVDLGTARVGDGSLCVIAGPCSVETRKQVLATARHVKKCGAHALRGGAFKPRTSPYEFQGLREQALELLAEARAETGLPIVTEVKDTETLPLVARYADVLQIGARNMQNYSLLERVGDLRLPVMLKRGLSSTLKEWLMAAEYIVARGNNNVILCERGIRTFETETRNTLDLGIIPLLRERTHLPVIVDPSHGTGYASGVTPLARAAAAVGVDGVMVEVHPEPAKALSDGPQALTFSMFETMMRDMRRISGLMGQAI</sequence>
<comment type="caution">
    <text evidence="4">The sequence shown here is derived from an EMBL/GenBank/DDBJ whole genome shotgun (WGS) entry which is preliminary data.</text>
</comment>
<dbReference type="NCBIfam" id="NF006421">
    <property type="entry name" value="PRK08673.1"/>
    <property type="match status" value="1"/>
</dbReference>
<protein>
    <submittedName>
        <fullName evidence="4">3-deoxy-7-phosphoheptulonate synthase</fullName>
        <ecNumber evidence="4">2.5.1.54</ecNumber>
    </submittedName>
</protein>
<dbReference type="InterPro" id="IPR041071">
    <property type="entry name" value="DAHP_snth_FXD"/>
</dbReference>
<dbReference type="Pfam" id="PF00793">
    <property type="entry name" value="DAHP_synth_1"/>
    <property type="match status" value="1"/>
</dbReference>
<dbReference type="PANTHER" id="PTHR43018:SF1">
    <property type="entry name" value="PROTEIN AROA(G)"/>
    <property type="match status" value="1"/>
</dbReference>
<evidence type="ECO:0000259" key="3">
    <source>
        <dbReference type="Pfam" id="PF18152"/>
    </source>
</evidence>
<name>A0ABT5ECF4_9BACT</name>
<dbReference type="RefSeq" id="WP_272092088.1">
    <property type="nucleotide sequence ID" value="NZ_JAQNDL010000005.1"/>
</dbReference>
<dbReference type="NCBIfam" id="TIGR01361">
    <property type="entry name" value="DAHP_synth_Bsub"/>
    <property type="match status" value="1"/>
</dbReference>
<dbReference type="InterPro" id="IPR052899">
    <property type="entry name" value="Class-I_DAHP_synthase"/>
</dbReference>
<dbReference type="InterPro" id="IPR013785">
    <property type="entry name" value="Aldolase_TIM"/>
</dbReference>
<dbReference type="Gene3D" id="3.20.20.70">
    <property type="entry name" value="Aldolase class I"/>
    <property type="match status" value="1"/>
</dbReference>
<dbReference type="Proteomes" id="UP001221686">
    <property type="component" value="Unassembled WGS sequence"/>
</dbReference>
<dbReference type="Gene3D" id="3.30.70.1140">
    <property type="entry name" value="Phospho-2-dehydro-3-deoxyheptonate aldolase, domain 1"/>
    <property type="match status" value="1"/>
</dbReference>
<dbReference type="Pfam" id="PF18152">
    <property type="entry name" value="DAHP_snth_FXD"/>
    <property type="match status" value="1"/>
</dbReference>
<keyword evidence="5" id="KW-1185">Reference proteome</keyword>
<organism evidence="4 5">
    <name type="scientific">Nannocystis bainbridge</name>
    <dbReference type="NCBI Taxonomy" id="2995303"/>
    <lineage>
        <taxon>Bacteria</taxon>
        <taxon>Pseudomonadati</taxon>
        <taxon>Myxococcota</taxon>
        <taxon>Polyangia</taxon>
        <taxon>Nannocystales</taxon>
        <taxon>Nannocystaceae</taxon>
        <taxon>Nannocystis</taxon>
    </lineage>
</organism>
<feature type="domain" description="DAHP synthetase I/KDSA" evidence="2">
    <location>
        <begin position="88"/>
        <end position="323"/>
    </location>
</feature>
<dbReference type="EC" id="2.5.1.54" evidence="4"/>
<accession>A0ABT5ECF4</accession>
<evidence type="ECO:0000259" key="2">
    <source>
        <dbReference type="Pfam" id="PF00793"/>
    </source>
</evidence>
<dbReference type="SUPFAM" id="SSF51569">
    <property type="entry name" value="Aldolase"/>
    <property type="match status" value="1"/>
</dbReference>